<keyword evidence="2" id="KW-1185">Reference proteome</keyword>
<sequence>MRHVVLSGAKNLFFLQSGCRNEKRILRFARDDEKFFDGVSIAGVIVRRVA</sequence>
<dbReference type="AlphaFoldDB" id="A0A7G9SS40"/>
<organism evidence="1 2">
    <name type="scientific">Thermomonas carbonis</name>
    <dbReference type="NCBI Taxonomy" id="1463158"/>
    <lineage>
        <taxon>Bacteria</taxon>
        <taxon>Pseudomonadati</taxon>
        <taxon>Pseudomonadota</taxon>
        <taxon>Gammaproteobacteria</taxon>
        <taxon>Lysobacterales</taxon>
        <taxon>Lysobacteraceae</taxon>
        <taxon>Thermomonas</taxon>
    </lineage>
</organism>
<dbReference type="Proteomes" id="UP000515804">
    <property type="component" value="Chromosome"/>
</dbReference>
<reference evidence="1 2" key="1">
    <citation type="submission" date="2020-08" db="EMBL/GenBank/DDBJ databases">
        <title>Genome sequence of Thermomonas carbonis KCTC 42013T.</title>
        <authorList>
            <person name="Hyun D.-W."/>
            <person name="Bae J.-W."/>
        </authorList>
    </citation>
    <scope>NUCLEOTIDE SEQUENCE [LARGE SCALE GENOMIC DNA]</scope>
    <source>
        <strain evidence="1 2">KCTC 42013</strain>
    </source>
</reference>
<proteinExistence type="predicted"/>
<evidence type="ECO:0000313" key="2">
    <source>
        <dbReference type="Proteomes" id="UP000515804"/>
    </source>
</evidence>
<protein>
    <submittedName>
        <fullName evidence="1">Uncharacterized protein</fullName>
    </submittedName>
</protein>
<name>A0A7G9SS40_9GAMM</name>
<dbReference type="RefSeq" id="WP_187553181.1">
    <property type="nucleotide sequence ID" value="NZ_CP060719.1"/>
</dbReference>
<accession>A0A7G9SS40</accession>
<dbReference type="EMBL" id="CP060719">
    <property type="protein sequence ID" value="QNN70665.1"/>
    <property type="molecule type" value="Genomic_DNA"/>
</dbReference>
<dbReference type="KEGG" id="tcn:H9L16_03370"/>
<gene>
    <name evidence="1" type="ORF">H9L16_03370</name>
</gene>
<evidence type="ECO:0000313" key="1">
    <source>
        <dbReference type="EMBL" id="QNN70665.1"/>
    </source>
</evidence>